<comment type="caution">
    <text evidence="2">The sequence shown here is derived from an EMBL/GenBank/DDBJ whole genome shotgun (WGS) entry which is preliminary data.</text>
</comment>
<keyword evidence="1" id="KW-1133">Transmembrane helix</keyword>
<evidence type="ECO:0008006" key="4">
    <source>
        <dbReference type="Google" id="ProtNLM"/>
    </source>
</evidence>
<keyword evidence="1" id="KW-0472">Membrane</keyword>
<dbReference type="AlphaFoldDB" id="A0A3D8YA93"/>
<gene>
    <name evidence="2" type="ORF">DSL64_13885</name>
</gene>
<evidence type="ECO:0000313" key="3">
    <source>
        <dbReference type="Proteomes" id="UP000256373"/>
    </source>
</evidence>
<dbReference type="RefSeq" id="WP_115831513.1">
    <property type="nucleotide sequence ID" value="NZ_QNUL01000010.1"/>
</dbReference>
<dbReference type="PANTHER" id="PTHR34219">
    <property type="entry name" value="IRON-REGULATED INNER MEMBRANE PROTEIN-RELATED"/>
    <property type="match status" value="1"/>
</dbReference>
<name>A0A3D8YA93_9BACT</name>
<evidence type="ECO:0000313" key="2">
    <source>
        <dbReference type="EMBL" id="REA60627.1"/>
    </source>
</evidence>
<dbReference type="InterPro" id="IPR005625">
    <property type="entry name" value="PepSY-ass_TM"/>
</dbReference>
<protein>
    <recommendedName>
        <fullName evidence="4">PepSY domain-containing protein</fullName>
    </recommendedName>
</protein>
<accession>A0A3D8YA93</accession>
<sequence>MKQLIKFFLLVHRYLGLALSLLFVIWFFSGFAMMYVKYPTMRQNERLQNLPVADFQHVKFSLQQAVERAGVTDTFRVVRLGMMLDRPVYRLTTTKGDYKAVLADTGELFAGTDSTLAVQLATAFEKHKSKPAKIEVLTEIDQWMAAARSMGYSVPVYRLTMDDPAGTYIYVSTQTGEVVQRVNAKQRFLAWLGPIPHWIYPTILLRNRPLWNDIIIWTSTLGSIMCIAGIVMGFVRYRRKDPKSLVFSPYKKRWFRWHHYTGFVFGIFVFTWVFSGLLSMTPWDWAPFTKLNPEESEKWTGGIMQPVSFSASISQAEMKLKSELDTRELHYTHILGKPYWLAYQDEFNTRLLAADDSLATPITALEPDKLLTGIKNLNPENEVLESTLLTEYDNYYYSKNNEKRLPVLRVSMDTPDNTWYYADLKTGQIVLKHERLSRLERWLYHGLHSFDFRFLLYKRPLWDITVIFFMLGGLLVSVTGVVLSWKWLKRWKKRNISKG</sequence>
<dbReference type="EMBL" id="QNUL01000010">
    <property type="protein sequence ID" value="REA60627.1"/>
    <property type="molecule type" value="Genomic_DNA"/>
</dbReference>
<dbReference type="PANTHER" id="PTHR34219:SF6">
    <property type="entry name" value="BLR3280 PROTEIN"/>
    <property type="match status" value="1"/>
</dbReference>
<dbReference type="Proteomes" id="UP000256373">
    <property type="component" value="Unassembled WGS sequence"/>
</dbReference>
<keyword evidence="1" id="KW-0812">Transmembrane</keyword>
<feature type="transmembrane region" description="Helical" evidence="1">
    <location>
        <begin position="257"/>
        <end position="278"/>
    </location>
</feature>
<reference evidence="2 3" key="1">
    <citation type="submission" date="2018-07" db="EMBL/GenBank/DDBJ databases">
        <title>Dyadobacter roseus sp. nov., isolated from rose rhizosphere soil.</title>
        <authorList>
            <person name="Chen L."/>
        </authorList>
    </citation>
    <scope>NUCLEOTIDE SEQUENCE [LARGE SCALE GENOMIC DNA]</scope>
    <source>
        <strain evidence="2 3">RS19</strain>
    </source>
</reference>
<dbReference type="Pfam" id="PF03929">
    <property type="entry name" value="PepSY_TM"/>
    <property type="match status" value="1"/>
</dbReference>
<keyword evidence="3" id="KW-1185">Reference proteome</keyword>
<proteinExistence type="predicted"/>
<feature type="transmembrane region" description="Helical" evidence="1">
    <location>
        <begin position="188"/>
        <end position="208"/>
    </location>
</feature>
<dbReference type="OrthoDB" id="9760788at2"/>
<evidence type="ECO:0000256" key="1">
    <source>
        <dbReference type="SAM" id="Phobius"/>
    </source>
</evidence>
<feature type="transmembrane region" description="Helical" evidence="1">
    <location>
        <begin position="464"/>
        <end position="488"/>
    </location>
</feature>
<organism evidence="2 3">
    <name type="scientific">Dyadobacter luteus</name>
    <dbReference type="NCBI Taxonomy" id="2259619"/>
    <lineage>
        <taxon>Bacteria</taxon>
        <taxon>Pseudomonadati</taxon>
        <taxon>Bacteroidota</taxon>
        <taxon>Cytophagia</taxon>
        <taxon>Cytophagales</taxon>
        <taxon>Spirosomataceae</taxon>
        <taxon>Dyadobacter</taxon>
    </lineage>
</organism>
<feature type="transmembrane region" description="Helical" evidence="1">
    <location>
        <begin position="14"/>
        <end position="36"/>
    </location>
</feature>
<feature type="transmembrane region" description="Helical" evidence="1">
    <location>
        <begin position="214"/>
        <end position="237"/>
    </location>
</feature>